<sequence>MIPGGQRAAQAVYQTLLPFHGGRPVLQKQAADGLFSGKRQRKKLGFVIQGIKTTGQAQ</sequence>
<evidence type="ECO:0000313" key="2">
    <source>
        <dbReference type="Proteomes" id="UP000251197"/>
    </source>
</evidence>
<dbReference type="Proteomes" id="UP000251197">
    <property type="component" value="Unassembled WGS sequence"/>
</dbReference>
<gene>
    <name evidence="1" type="ORF">NCTC12120_07001</name>
</gene>
<accession>A0A2X3J2W2</accession>
<protein>
    <submittedName>
        <fullName evidence="1">Uncharacterized protein</fullName>
    </submittedName>
</protein>
<proteinExistence type="predicted"/>
<dbReference type="EMBL" id="UAVU01000012">
    <property type="protein sequence ID" value="SQC93886.1"/>
    <property type="molecule type" value="Genomic_DNA"/>
</dbReference>
<dbReference type="AlphaFoldDB" id="A0A2X3J2W2"/>
<name>A0A2X3J2W2_9ENTR</name>
<reference evidence="1 2" key="1">
    <citation type="submission" date="2018-06" db="EMBL/GenBank/DDBJ databases">
        <authorList>
            <consortium name="Pathogen Informatics"/>
            <person name="Doyle S."/>
        </authorList>
    </citation>
    <scope>NUCLEOTIDE SEQUENCE [LARGE SCALE GENOMIC DNA]</scope>
    <source>
        <strain evidence="1 2">NCTC12120</strain>
    </source>
</reference>
<evidence type="ECO:0000313" key="1">
    <source>
        <dbReference type="EMBL" id="SQC93886.1"/>
    </source>
</evidence>
<organism evidence="1 2">
    <name type="scientific">Cedecea neteri</name>
    <dbReference type="NCBI Taxonomy" id="158822"/>
    <lineage>
        <taxon>Bacteria</taxon>
        <taxon>Pseudomonadati</taxon>
        <taxon>Pseudomonadota</taxon>
        <taxon>Gammaproteobacteria</taxon>
        <taxon>Enterobacterales</taxon>
        <taxon>Enterobacteriaceae</taxon>
        <taxon>Cedecea</taxon>
    </lineage>
</organism>